<dbReference type="Proteomes" id="UP000824890">
    <property type="component" value="Unassembled WGS sequence"/>
</dbReference>
<proteinExistence type="predicted"/>
<feature type="region of interest" description="Disordered" evidence="1">
    <location>
        <begin position="67"/>
        <end position="93"/>
    </location>
</feature>
<accession>A0ABQ8BEV6</accession>
<name>A0ABQ8BEV6_BRANA</name>
<evidence type="ECO:0000313" key="3">
    <source>
        <dbReference type="Proteomes" id="UP000824890"/>
    </source>
</evidence>
<reference evidence="2 3" key="1">
    <citation type="submission" date="2021-05" db="EMBL/GenBank/DDBJ databases">
        <title>Genome Assembly of Synthetic Allotetraploid Brassica napus Reveals Homoeologous Exchanges between Subgenomes.</title>
        <authorList>
            <person name="Davis J.T."/>
        </authorList>
    </citation>
    <scope>NUCLEOTIDE SEQUENCE [LARGE SCALE GENOMIC DNA]</scope>
    <source>
        <strain evidence="3">cv. Da-Ae</strain>
        <tissue evidence="2">Seedling</tissue>
    </source>
</reference>
<evidence type="ECO:0000256" key="1">
    <source>
        <dbReference type="SAM" id="MobiDB-lite"/>
    </source>
</evidence>
<comment type="caution">
    <text evidence="2">The sequence shown here is derived from an EMBL/GenBank/DDBJ whole genome shotgun (WGS) entry which is preliminary data.</text>
</comment>
<sequence>MDEHQKAKTRKRRPFHTPPPRLERAASLVNGLSFTSSTDAEAVSNDDLLVDAHRRLIGESGAEHYCSPGSVDSAGEGVGQMGAHEGIAGDPVWGGIDQQSGSFSWVATPRSITFQSRETRNELILTPELDPRYTAAWTDKQYKEWQLLRQKTN</sequence>
<organism evidence="2 3">
    <name type="scientific">Brassica napus</name>
    <name type="common">Rape</name>
    <dbReference type="NCBI Taxonomy" id="3708"/>
    <lineage>
        <taxon>Eukaryota</taxon>
        <taxon>Viridiplantae</taxon>
        <taxon>Streptophyta</taxon>
        <taxon>Embryophyta</taxon>
        <taxon>Tracheophyta</taxon>
        <taxon>Spermatophyta</taxon>
        <taxon>Magnoliopsida</taxon>
        <taxon>eudicotyledons</taxon>
        <taxon>Gunneridae</taxon>
        <taxon>Pentapetalae</taxon>
        <taxon>rosids</taxon>
        <taxon>malvids</taxon>
        <taxon>Brassicales</taxon>
        <taxon>Brassicaceae</taxon>
        <taxon>Brassiceae</taxon>
        <taxon>Brassica</taxon>
    </lineage>
</organism>
<gene>
    <name evidence="2" type="ORF">HID58_042867</name>
</gene>
<dbReference type="EMBL" id="JAGKQM010000011">
    <property type="protein sequence ID" value="KAH0903364.1"/>
    <property type="molecule type" value="Genomic_DNA"/>
</dbReference>
<feature type="region of interest" description="Disordered" evidence="1">
    <location>
        <begin position="1"/>
        <end position="22"/>
    </location>
</feature>
<keyword evidence="3" id="KW-1185">Reference proteome</keyword>
<evidence type="ECO:0000313" key="2">
    <source>
        <dbReference type="EMBL" id="KAH0903364.1"/>
    </source>
</evidence>
<protein>
    <submittedName>
        <fullName evidence="2">Uncharacterized protein</fullName>
    </submittedName>
</protein>